<dbReference type="Pfam" id="PF00881">
    <property type="entry name" value="Nitroreductase"/>
    <property type="match status" value="1"/>
</dbReference>
<accession>A0A7M1LES3</accession>
<dbReference type="AlphaFoldDB" id="A0A7M1LES3"/>
<proteinExistence type="inferred from homology"/>
<evidence type="ECO:0000259" key="7">
    <source>
        <dbReference type="Pfam" id="PF00881"/>
    </source>
</evidence>
<dbReference type="InterPro" id="IPR000415">
    <property type="entry name" value="Nitroreductase-like"/>
</dbReference>
<dbReference type="InterPro" id="IPR029479">
    <property type="entry name" value="Nitroreductase"/>
</dbReference>
<evidence type="ECO:0000256" key="5">
    <source>
        <dbReference type="ARBA" id="ARBA00022857"/>
    </source>
</evidence>
<dbReference type="RefSeq" id="WP_051487241.1">
    <property type="nucleotide sequence ID" value="NZ_CP053842.1"/>
</dbReference>
<comment type="cofactor">
    <cofactor evidence="1">
        <name>FMN</name>
        <dbReference type="ChEBI" id="CHEBI:58210"/>
    </cofactor>
</comment>
<feature type="domain" description="Nitroreductase" evidence="7">
    <location>
        <begin position="9"/>
        <end position="190"/>
    </location>
</feature>
<comment type="similarity">
    <text evidence="2">Belongs to the nitroreductase family.</text>
</comment>
<evidence type="ECO:0000313" key="9">
    <source>
        <dbReference type="Proteomes" id="UP000594749"/>
    </source>
</evidence>
<dbReference type="CDD" id="cd02149">
    <property type="entry name" value="NfsB-like"/>
    <property type="match status" value="1"/>
</dbReference>
<dbReference type="OrthoDB" id="9809288at2"/>
<organism evidence="8 9">
    <name type="scientific">Campylobacter corcagiensis</name>
    <dbReference type="NCBI Taxonomy" id="1448857"/>
    <lineage>
        <taxon>Bacteria</taxon>
        <taxon>Pseudomonadati</taxon>
        <taxon>Campylobacterota</taxon>
        <taxon>Epsilonproteobacteria</taxon>
        <taxon>Campylobacterales</taxon>
        <taxon>Campylobacteraceae</taxon>
        <taxon>Campylobacter</taxon>
    </lineage>
</organism>
<keyword evidence="9" id="KW-1185">Reference proteome</keyword>
<keyword evidence="6" id="KW-0560">Oxidoreductase</keyword>
<dbReference type="Proteomes" id="UP000594749">
    <property type="component" value="Chromosome"/>
</dbReference>
<keyword evidence="5" id="KW-0521">NADP</keyword>
<evidence type="ECO:0000256" key="6">
    <source>
        <dbReference type="ARBA" id="ARBA00023002"/>
    </source>
</evidence>
<dbReference type="PANTHER" id="PTHR43673:SF2">
    <property type="entry name" value="NITROREDUCTASE"/>
    <property type="match status" value="1"/>
</dbReference>
<name>A0A7M1LES3_9BACT</name>
<dbReference type="PANTHER" id="PTHR43673">
    <property type="entry name" value="NAD(P)H NITROREDUCTASE YDGI-RELATED"/>
    <property type="match status" value="1"/>
</dbReference>
<protein>
    <submittedName>
        <fullName evidence="8">NAD(P)H-dependent oxidoreductase</fullName>
    </submittedName>
</protein>
<dbReference type="GO" id="GO:0016491">
    <property type="term" value="F:oxidoreductase activity"/>
    <property type="evidence" value="ECO:0007669"/>
    <property type="project" value="UniProtKB-KW"/>
</dbReference>
<evidence type="ECO:0000256" key="3">
    <source>
        <dbReference type="ARBA" id="ARBA00022630"/>
    </source>
</evidence>
<evidence type="ECO:0000256" key="4">
    <source>
        <dbReference type="ARBA" id="ARBA00022643"/>
    </source>
</evidence>
<dbReference type="SUPFAM" id="SSF55469">
    <property type="entry name" value="FMN-dependent nitroreductase-like"/>
    <property type="match status" value="1"/>
</dbReference>
<dbReference type="Gene3D" id="3.40.109.10">
    <property type="entry name" value="NADH Oxidase"/>
    <property type="match status" value="1"/>
</dbReference>
<evidence type="ECO:0000256" key="1">
    <source>
        <dbReference type="ARBA" id="ARBA00001917"/>
    </source>
</evidence>
<dbReference type="InterPro" id="IPR033878">
    <property type="entry name" value="NfsB-like"/>
</dbReference>
<evidence type="ECO:0000256" key="2">
    <source>
        <dbReference type="ARBA" id="ARBA00007118"/>
    </source>
</evidence>
<gene>
    <name evidence="8" type="ORF">IMC76_04820</name>
</gene>
<sequence length="211" mass="24301">MMSFEDSLKFRHACKIFDDKLKISDENFSKIIEAGRLSPSSLGLEPWDFLLVKNTELKQRLKKECWDQAQITTASHLLVVFAKISDLYPGSEYIKDMVSRRTDKNSNQHATYIEKIENFIRNNVGLSDLEIFAWSKAQTFLAVQNMMSMAAVLGIDSCPMEGWFSEKNLDAILTNDSQKRRIAVILSFGYRLNEQSLKIRRSVDEILKVIH</sequence>
<keyword evidence="4" id="KW-0288">FMN</keyword>
<evidence type="ECO:0000313" key="8">
    <source>
        <dbReference type="EMBL" id="QOQ86564.1"/>
    </source>
</evidence>
<keyword evidence="3" id="KW-0285">Flavoprotein</keyword>
<dbReference type="EMBL" id="CP063078">
    <property type="protein sequence ID" value="QOQ86564.1"/>
    <property type="molecule type" value="Genomic_DNA"/>
</dbReference>
<reference evidence="8 9" key="1">
    <citation type="submission" date="2020-10" db="EMBL/GenBank/DDBJ databases">
        <title>Campylobacter and Helicobacter PacBio genomes.</title>
        <authorList>
            <person name="Lane C."/>
        </authorList>
    </citation>
    <scope>NUCLEOTIDE SEQUENCE [LARGE SCALE GENOMIC DNA]</scope>
    <source>
        <strain evidence="8 9">2016D-0077</strain>
    </source>
</reference>